<dbReference type="OrthoDB" id="2446184at2759"/>
<feature type="non-terminal residue" evidence="1">
    <location>
        <position position="1"/>
    </location>
</feature>
<accession>A0A9N9I538</accession>
<gene>
    <name evidence="1" type="ORF">RFULGI_LOCUS11417</name>
</gene>
<sequence length="381" mass="45796">DPTDKEVAQHIIKLISKADKFSWVYHKCNIMKNSSSFTYYCNCREELKNKKPRVDNISNRRDTMPRIDRYACNGTIQINIERAYNLAVVSIYHYLHSPPEMMDVSIQIRNYIIENNLLTVPQLYENIKNEKIDGFLHITRHQIYYWSKKLAVKKYKLADNQLESARLYLENNSTMIDRTNQEQLLNERDKVFCKKNFRKKILQLVQVHFLWHPMIPIERPPNFLNMNQIWIESIKEQYTFCYQNDLKHVWAYLWSEWYQPEAWKLWARASSFQLNILRTTMTIEKPGFYRKVIRQEFYPLLEVKEKNAFADLPENLYSAIENLDCSYYIHEAVVHNDDPQVDNQEISIEVINSNENQDIDIDVNNQDIILYQTRKQEIFNL</sequence>
<dbReference type="Proteomes" id="UP000789396">
    <property type="component" value="Unassembled WGS sequence"/>
</dbReference>
<dbReference type="AlphaFoldDB" id="A0A9N9I538"/>
<name>A0A9N9I538_9GLOM</name>
<dbReference type="EMBL" id="CAJVPZ010024832">
    <property type="protein sequence ID" value="CAG8720374.1"/>
    <property type="molecule type" value="Genomic_DNA"/>
</dbReference>
<comment type="caution">
    <text evidence="1">The sequence shown here is derived from an EMBL/GenBank/DDBJ whole genome shotgun (WGS) entry which is preliminary data.</text>
</comment>
<keyword evidence="2" id="KW-1185">Reference proteome</keyword>
<evidence type="ECO:0000313" key="1">
    <source>
        <dbReference type="EMBL" id="CAG8720374.1"/>
    </source>
</evidence>
<feature type="non-terminal residue" evidence="1">
    <location>
        <position position="381"/>
    </location>
</feature>
<organism evidence="1 2">
    <name type="scientific">Racocetra fulgida</name>
    <dbReference type="NCBI Taxonomy" id="60492"/>
    <lineage>
        <taxon>Eukaryota</taxon>
        <taxon>Fungi</taxon>
        <taxon>Fungi incertae sedis</taxon>
        <taxon>Mucoromycota</taxon>
        <taxon>Glomeromycotina</taxon>
        <taxon>Glomeromycetes</taxon>
        <taxon>Diversisporales</taxon>
        <taxon>Gigasporaceae</taxon>
        <taxon>Racocetra</taxon>
    </lineage>
</organism>
<protein>
    <submittedName>
        <fullName evidence="1">11176_t:CDS:1</fullName>
    </submittedName>
</protein>
<reference evidence="1" key="1">
    <citation type="submission" date="2021-06" db="EMBL/GenBank/DDBJ databases">
        <authorList>
            <person name="Kallberg Y."/>
            <person name="Tangrot J."/>
            <person name="Rosling A."/>
        </authorList>
    </citation>
    <scope>NUCLEOTIDE SEQUENCE</scope>
    <source>
        <strain evidence="1">IN212</strain>
    </source>
</reference>
<proteinExistence type="predicted"/>
<evidence type="ECO:0000313" key="2">
    <source>
        <dbReference type="Proteomes" id="UP000789396"/>
    </source>
</evidence>